<dbReference type="InterPro" id="IPR013096">
    <property type="entry name" value="Cupin_2"/>
</dbReference>
<dbReference type="PANTHER" id="PTHR46796">
    <property type="entry name" value="HTH-TYPE TRANSCRIPTIONAL ACTIVATOR RHAS-RELATED"/>
    <property type="match status" value="1"/>
</dbReference>
<dbReference type="Pfam" id="PF12833">
    <property type="entry name" value="HTH_18"/>
    <property type="match status" value="1"/>
</dbReference>
<dbReference type="InterPro" id="IPR018060">
    <property type="entry name" value="HTH_AraC"/>
</dbReference>
<dbReference type="InterPro" id="IPR050204">
    <property type="entry name" value="AraC_XylS_family_regulators"/>
</dbReference>
<dbReference type="Pfam" id="PF07883">
    <property type="entry name" value="Cupin_2"/>
    <property type="match status" value="1"/>
</dbReference>
<organism evidence="5 6">
    <name type="scientific">Caulobacter segnis</name>
    <dbReference type="NCBI Taxonomy" id="88688"/>
    <lineage>
        <taxon>Bacteria</taxon>
        <taxon>Pseudomonadati</taxon>
        <taxon>Pseudomonadota</taxon>
        <taxon>Alphaproteobacteria</taxon>
        <taxon>Caulobacterales</taxon>
        <taxon>Caulobacteraceae</taxon>
        <taxon>Caulobacter</taxon>
    </lineage>
</organism>
<reference evidence="5 6" key="1">
    <citation type="submission" date="2022-04" db="EMBL/GenBank/DDBJ databases">
        <title>Genome sequence of soybean root-associated Caulobacter segnis RL271.</title>
        <authorList>
            <person name="Longley R."/>
            <person name="Bonito G."/>
            <person name="Trigodet F."/>
            <person name="Crosson S."/>
            <person name="Fiebig A."/>
        </authorList>
    </citation>
    <scope>NUCLEOTIDE SEQUENCE [LARGE SCALE GENOMIC DNA]</scope>
    <source>
        <strain evidence="5 6">RL271</strain>
    </source>
</reference>
<evidence type="ECO:0000256" key="1">
    <source>
        <dbReference type="ARBA" id="ARBA00023015"/>
    </source>
</evidence>
<dbReference type="SUPFAM" id="SSF46689">
    <property type="entry name" value="Homeodomain-like"/>
    <property type="match status" value="1"/>
</dbReference>
<keyword evidence="2" id="KW-0238">DNA-binding</keyword>
<dbReference type="Proteomes" id="UP001057520">
    <property type="component" value="Chromosome"/>
</dbReference>
<dbReference type="Gene3D" id="1.10.10.60">
    <property type="entry name" value="Homeodomain-like"/>
    <property type="match status" value="2"/>
</dbReference>
<dbReference type="InterPro" id="IPR009057">
    <property type="entry name" value="Homeodomain-like_sf"/>
</dbReference>
<dbReference type="InterPro" id="IPR014710">
    <property type="entry name" value="RmlC-like_jellyroll"/>
</dbReference>
<evidence type="ECO:0000259" key="4">
    <source>
        <dbReference type="PROSITE" id="PS01124"/>
    </source>
</evidence>
<protein>
    <submittedName>
        <fullName evidence="5">AraC family transcriptional regulator</fullName>
    </submittedName>
</protein>
<evidence type="ECO:0000256" key="2">
    <source>
        <dbReference type="ARBA" id="ARBA00023125"/>
    </source>
</evidence>
<sequence length="251" mass="26517">MGDPLSAPAELSFRRYGQDAPPHAHAFDQIVLPRRGVLEMEIDGKGGRVDPGRAAVVPPGARHAFAASGENLFVVADIGGALMRPFEALRERPFAPVTGAVRGLLDYLALSSKGSEAPGAIETGVASLWAPLLLRGLSAAPIHVDLRLARAAALIEARFDQPLTVRDLAAEAGMSQSRFFARFSEVYGTTPHGALSDARLRAAQRLLSDTALSIAEIAVRTGHGDQSGLTKRMKASLGVTPGAWRKNQSSP</sequence>
<keyword evidence="3" id="KW-0804">Transcription</keyword>
<dbReference type="Gene3D" id="2.60.120.10">
    <property type="entry name" value="Jelly Rolls"/>
    <property type="match status" value="1"/>
</dbReference>
<evidence type="ECO:0000256" key="3">
    <source>
        <dbReference type="ARBA" id="ARBA00023163"/>
    </source>
</evidence>
<gene>
    <name evidence="5" type="ORF">MZV50_05875</name>
</gene>
<name>A0ABY4ZWH3_9CAUL</name>
<dbReference type="PANTHER" id="PTHR46796:SF10">
    <property type="entry name" value="TRANSCRIPTIONAL ACTIVATOR FEAR"/>
    <property type="match status" value="1"/>
</dbReference>
<keyword evidence="6" id="KW-1185">Reference proteome</keyword>
<dbReference type="PROSITE" id="PS01124">
    <property type="entry name" value="HTH_ARAC_FAMILY_2"/>
    <property type="match status" value="1"/>
</dbReference>
<dbReference type="EMBL" id="CP096040">
    <property type="protein sequence ID" value="USQ97080.1"/>
    <property type="molecule type" value="Genomic_DNA"/>
</dbReference>
<dbReference type="InterPro" id="IPR011051">
    <property type="entry name" value="RmlC_Cupin_sf"/>
</dbReference>
<dbReference type="SMART" id="SM00342">
    <property type="entry name" value="HTH_ARAC"/>
    <property type="match status" value="1"/>
</dbReference>
<keyword evidence="1" id="KW-0805">Transcription regulation</keyword>
<accession>A0ABY4ZWH3</accession>
<dbReference type="SUPFAM" id="SSF51182">
    <property type="entry name" value="RmlC-like cupins"/>
    <property type="match status" value="1"/>
</dbReference>
<feature type="domain" description="HTH araC/xylS-type" evidence="4">
    <location>
        <begin position="149"/>
        <end position="247"/>
    </location>
</feature>
<evidence type="ECO:0000313" key="6">
    <source>
        <dbReference type="Proteomes" id="UP001057520"/>
    </source>
</evidence>
<proteinExistence type="predicted"/>
<evidence type="ECO:0000313" key="5">
    <source>
        <dbReference type="EMBL" id="USQ97080.1"/>
    </source>
</evidence>